<accession>A0A380T0W9</accession>
<dbReference type="PANTHER" id="PTHR30469:SF15">
    <property type="entry name" value="HLYD FAMILY OF SECRETION PROTEINS"/>
    <property type="match status" value="1"/>
</dbReference>
<dbReference type="Pfam" id="PF25954">
    <property type="entry name" value="Beta-barrel_RND_2"/>
    <property type="match status" value="1"/>
</dbReference>
<dbReference type="PANTHER" id="PTHR30469">
    <property type="entry name" value="MULTIDRUG RESISTANCE PROTEIN MDTA"/>
    <property type="match status" value="1"/>
</dbReference>
<keyword evidence="5" id="KW-1185">Reference proteome</keyword>
<dbReference type="GO" id="GO:1990281">
    <property type="term" value="C:efflux pump complex"/>
    <property type="evidence" value="ECO:0007669"/>
    <property type="project" value="TreeGrafter"/>
</dbReference>
<protein>
    <submittedName>
        <fullName evidence="4">Macrolide export protein MacA</fullName>
    </submittedName>
</protein>
<dbReference type="InterPro" id="IPR006143">
    <property type="entry name" value="RND_pump_MFP"/>
</dbReference>
<dbReference type="InterPro" id="IPR058627">
    <property type="entry name" value="MdtA-like_C"/>
</dbReference>
<evidence type="ECO:0000259" key="2">
    <source>
        <dbReference type="Pfam" id="PF25954"/>
    </source>
</evidence>
<dbReference type="SUPFAM" id="SSF111369">
    <property type="entry name" value="HlyD-like secretion proteins"/>
    <property type="match status" value="1"/>
</dbReference>
<feature type="domain" description="CusB-like beta-barrel" evidence="2">
    <location>
        <begin position="235"/>
        <end position="302"/>
    </location>
</feature>
<sequence length="385" mass="40178">MAFVLRDKPRLLIPGLLLLLVAGWVLVMPASEQPDISPPQVPLLKVSSVLAEPGTVSQTLHVTGSLVARDEVSIGTALQDTRIARVLVEEGDTVVAGQLLAQLETDTLDAQVRQAEATLNRNAALIKQQQALDTEAQASLARINELGSIGAVSAQQLDQQRAQAHSSAAALAAAQAEHQQAIAQLTDARTRRDKAIILAPVNGIISERHARLGAMAGSEPLFKLIRDGQLELDGELAQSALQTIRVGTEVQVQVAGMADSVAGTVRLLAPKVDAGTRLGRVRISLAATADVRAGSFASSRIETGTTAAAVVIPLRAVTFADDGGATVMVLDIKGQASVRSVVLGQRNSLRVQVSSGLAAGERVVASASAFVRNGDVVSLAQELEQ</sequence>
<evidence type="ECO:0000259" key="3">
    <source>
        <dbReference type="Pfam" id="PF25967"/>
    </source>
</evidence>
<dbReference type="Proteomes" id="UP000255177">
    <property type="component" value="Unassembled WGS sequence"/>
</dbReference>
<gene>
    <name evidence="4" type="primary">macA</name>
    <name evidence="4" type="ORF">CCOS864_03333</name>
</gene>
<dbReference type="Gene3D" id="2.40.420.20">
    <property type="match status" value="1"/>
</dbReference>
<feature type="domain" description="Multidrug resistance protein MdtA-like C-terminal permuted SH3" evidence="3">
    <location>
        <begin position="309"/>
        <end position="366"/>
    </location>
</feature>
<dbReference type="RefSeq" id="WP_115087494.1">
    <property type="nucleotide sequence ID" value="NZ_CBCSFG010000024.1"/>
</dbReference>
<dbReference type="Gene3D" id="1.10.287.470">
    <property type="entry name" value="Helix hairpin bin"/>
    <property type="match status" value="1"/>
</dbReference>
<dbReference type="AlphaFoldDB" id="A0A380T0W9"/>
<dbReference type="InterPro" id="IPR058792">
    <property type="entry name" value="Beta-barrel_RND_2"/>
</dbReference>
<evidence type="ECO:0000313" key="5">
    <source>
        <dbReference type="Proteomes" id="UP000255177"/>
    </source>
</evidence>
<dbReference type="EMBL" id="UIDD01000008">
    <property type="protein sequence ID" value="SUQ63879.1"/>
    <property type="molecule type" value="Genomic_DNA"/>
</dbReference>
<comment type="similarity">
    <text evidence="1">Belongs to the membrane fusion protein (MFP) (TC 8.A.1) family.</text>
</comment>
<organism evidence="4 5">
    <name type="scientific">Pseudomonas wadenswilerensis</name>
    <dbReference type="NCBI Taxonomy" id="1785161"/>
    <lineage>
        <taxon>Bacteria</taxon>
        <taxon>Pseudomonadati</taxon>
        <taxon>Pseudomonadota</taxon>
        <taxon>Gammaproteobacteria</taxon>
        <taxon>Pseudomonadales</taxon>
        <taxon>Pseudomonadaceae</taxon>
        <taxon>Pseudomonas</taxon>
    </lineage>
</organism>
<dbReference type="Gene3D" id="2.40.30.170">
    <property type="match status" value="1"/>
</dbReference>
<evidence type="ECO:0000256" key="1">
    <source>
        <dbReference type="ARBA" id="ARBA00009477"/>
    </source>
</evidence>
<dbReference type="GO" id="GO:0015562">
    <property type="term" value="F:efflux transmembrane transporter activity"/>
    <property type="evidence" value="ECO:0007669"/>
    <property type="project" value="TreeGrafter"/>
</dbReference>
<proteinExistence type="inferred from homology"/>
<dbReference type="Gene3D" id="2.40.50.100">
    <property type="match status" value="1"/>
</dbReference>
<name>A0A380T0W9_9PSED</name>
<dbReference type="NCBIfam" id="TIGR01730">
    <property type="entry name" value="RND_mfp"/>
    <property type="match status" value="1"/>
</dbReference>
<evidence type="ECO:0000313" key="4">
    <source>
        <dbReference type="EMBL" id="SUQ63879.1"/>
    </source>
</evidence>
<reference evidence="5" key="1">
    <citation type="submission" date="2018-07" db="EMBL/GenBank/DDBJ databases">
        <authorList>
            <person name="Blom J."/>
        </authorList>
    </citation>
    <scope>NUCLEOTIDE SEQUENCE [LARGE SCALE GENOMIC DNA]</scope>
    <source>
        <strain evidence="5">CCOS 864</strain>
    </source>
</reference>
<dbReference type="Pfam" id="PF25967">
    <property type="entry name" value="RND-MFP_C"/>
    <property type="match status" value="1"/>
</dbReference>